<protein>
    <recommendedName>
        <fullName evidence="3">UMP kinase</fullName>
        <ecNumber evidence="3">2.7.4.22</ecNumber>
    </recommendedName>
    <alternativeName>
        <fullName evidence="10">Uridine monophosphate kinase</fullName>
    </alternativeName>
</protein>
<evidence type="ECO:0000313" key="13">
    <source>
        <dbReference type="Proteomes" id="UP000449092"/>
    </source>
</evidence>
<keyword evidence="5 12" id="KW-0808">Transferase</keyword>
<keyword evidence="4" id="KW-0963">Cytoplasm</keyword>
<keyword evidence="8" id="KW-0067">ATP-binding</keyword>
<evidence type="ECO:0000256" key="8">
    <source>
        <dbReference type="ARBA" id="ARBA00022840"/>
    </source>
</evidence>
<dbReference type="Proteomes" id="UP000449092">
    <property type="component" value="Unassembled WGS sequence"/>
</dbReference>
<evidence type="ECO:0000256" key="6">
    <source>
        <dbReference type="ARBA" id="ARBA00022741"/>
    </source>
</evidence>
<dbReference type="AlphaFoldDB" id="A0A845D9L3"/>
<evidence type="ECO:0000256" key="10">
    <source>
        <dbReference type="ARBA" id="ARBA00032092"/>
    </source>
</evidence>
<dbReference type="Pfam" id="PF00696">
    <property type="entry name" value="AA_kinase"/>
    <property type="match status" value="1"/>
</dbReference>
<dbReference type="EC" id="2.7.4.22" evidence="3"/>
<dbReference type="InterPro" id="IPR001048">
    <property type="entry name" value="Asp/Glu/Uridylate_kinase"/>
</dbReference>
<keyword evidence="6" id="KW-0547">Nucleotide-binding</keyword>
<dbReference type="InterPro" id="IPR011818">
    <property type="entry name" value="Uridylate_kinase_arch/spir"/>
</dbReference>
<evidence type="ECO:0000256" key="5">
    <source>
        <dbReference type="ARBA" id="ARBA00022679"/>
    </source>
</evidence>
<dbReference type="Gene3D" id="3.40.1160.10">
    <property type="entry name" value="Acetylglutamate kinase-like"/>
    <property type="match status" value="1"/>
</dbReference>
<feature type="domain" description="Aspartate/glutamate/uridylate kinase" evidence="11">
    <location>
        <begin position="7"/>
        <end position="210"/>
    </location>
</feature>
<evidence type="ECO:0000313" key="12">
    <source>
        <dbReference type="EMBL" id="MYE38057.1"/>
    </source>
</evidence>
<organism evidence="12 13">
    <name type="scientific">Candidatus Spechtbacteria bacterium SB0662_bin_43</name>
    <dbReference type="NCBI Taxonomy" id="2604897"/>
    <lineage>
        <taxon>Bacteria</taxon>
        <taxon>Candidatus Spechtiibacteriota</taxon>
    </lineage>
</organism>
<evidence type="ECO:0000256" key="3">
    <source>
        <dbReference type="ARBA" id="ARBA00012899"/>
    </source>
</evidence>
<comment type="pathway">
    <text evidence="1">Pyrimidine metabolism; CTP biosynthesis via de novo pathway; UDP from UMP (UMPK route): step 1/1.</text>
</comment>
<evidence type="ECO:0000256" key="4">
    <source>
        <dbReference type="ARBA" id="ARBA00022490"/>
    </source>
</evidence>
<dbReference type="InterPro" id="IPR036393">
    <property type="entry name" value="AceGlu_kinase-like_sf"/>
</dbReference>
<gene>
    <name evidence="12" type="ORF">F4X82_00870</name>
</gene>
<evidence type="ECO:0000259" key="11">
    <source>
        <dbReference type="Pfam" id="PF00696"/>
    </source>
</evidence>
<dbReference type="GO" id="GO:0005524">
    <property type="term" value="F:ATP binding"/>
    <property type="evidence" value="ECO:0007669"/>
    <property type="project" value="UniProtKB-KW"/>
</dbReference>
<keyword evidence="9" id="KW-0665">Pyrimidine biosynthesis</keyword>
<keyword evidence="7 12" id="KW-0418">Kinase</keyword>
<evidence type="ECO:0000256" key="9">
    <source>
        <dbReference type="ARBA" id="ARBA00022975"/>
    </source>
</evidence>
<evidence type="ECO:0000256" key="7">
    <source>
        <dbReference type="ARBA" id="ARBA00022777"/>
    </source>
</evidence>
<dbReference type="EMBL" id="VXOY01000009">
    <property type="protein sequence ID" value="MYE38057.1"/>
    <property type="molecule type" value="Genomic_DNA"/>
</dbReference>
<dbReference type="PANTHER" id="PTHR42833:SF4">
    <property type="entry name" value="URIDYLATE KINASE PUMPKIN, CHLOROPLASTIC"/>
    <property type="match status" value="1"/>
</dbReference>
<dbReference type="GO" id="GO:0006225">
    <property type="term" value="P:UDP biosynthetic process"/>
    <property type="evidence" value="ECO:0007669"/>
    <property type="project" value="TreeGrafter"/>
</dbReference>
<dbReference type="GO" id="GO:0033862">
    <property type="term" value="F:UMP kinase activity"/>
    <property type="evidence" value="ECO:0007669"/>
    <property type="project" value="UniProtKB-EC"/>
</dbReference>
<dbReference type="SUPFAM" id="SSF53633">
    <property type="entry name" value="Carbamate kinase-like"/>
    <property type="match status" value="1"/>
</dbReference>
<accession>A0A845D9L3</accession>
<dbReference type="NCBIfam" id="TIGR02076">
    <property type="entry name" value="pyrH_arch"/>
    <property type="match status" value="1"/>
</dbReference>
<dbReference type="PANTHER" id="PTHR42833">
    <property type="entry name" value="URIDYLATE KINASE"/>
    <property type="match status" value="1"/>
</dbReference>
<comment type="similarity">
    <text evidence="2">Belongs to the UMP kinase family.</text>
</comment>
<name>A0A845D9L3_9BACT</name>
<comment type="caution">
    <text evidence="12">The sequence shown here is derived from an EMBL/GenBank/DDBJ whole genome shotgun (WGS) entry which is preliminary data.</text>
</comment>
<evidence type="ECO:0000256" key="2">
    <source>
        <dbReference type="ARBA" id="ARBA00007614"/>
    </source>
</evidence>
<evidence type="ECO:0000256" key="1">
    <source>
        <dbReference type="ARBA" id="ARBA00004791"/>
    </source>
</evidence>
<proteinExistence type="inferred from homology"/>
<sequence length="234" mass="25986">MKNFSPKVIALGGSIVVPDTINVEYLKRLRAFFISYFADGGDPIMLVVGGGSTARNYQNAAAEVASVSDEDKDWLGIHATRINAQLLRTIFVDIAHPVVLNNPHKHINASALQQYRLFIASGGLPGHSTDYDAVAIAQRFNVTEFLIATTISYVYDKDFSKYKDAQPIKDLTWEAYRALVDDVWKPGMKAPVDPVAARAAEKYGMECRLFQGTNLFHFEQCLKGEEFEGTVIHP</sequence>
<reference evidence="12 13" key="1">
    <citation type="submission" date="2019-09" db="EMBL/GenBank/DDBJ databases">
        <title>Characterisation of the sponge microbiome using genome-centric metagenomics.</title>
        <authorList>
            <person name="Engelberts J.P."/>
            <person name="Robbins S.J."/>
            <person name="De Goeij J.M."/>
            <person name="Aranda M."/>
            <person name="Bell S.C."/>
            <person name="Webster N.S."/>
        </authorList>
    </citation>
    <scope>NUCLEOTIDE SEQUENCE [LARGE SCALE GENOMIC DNA]</scope>
    <source>
        <strain evidence="12">SB0662_bin_43</strain>
    </source>
</reference>